<dbReference type="Proteomes" id="UP000242957">
    <property type="component" value="Unassembled WGS sequence"/>
</dbReference>
<dbReference type="EMBL" id="FNIJ01000012">
    <property type="protein sequence ID" value="SDO53144.1"/>
    <property type="molecule type" value="Genomic_DNA"/>
</dbReference>
<evidence type="ECO:0000313" key="1">
    <source>
        <dbReference type="EMBL" id="SDO53144.1"/>
    </source>
</evidence>
<accession>A0A1H0KB45</accession>
<gene>
    <name evidence="1" type="ORF">SAMN05216193_112117</name>
</gene>
<keyword evidence="2" id="KW-1185">Reference proteome</keyword>
<dbReference type="STRING" id="198616.SAMN05216193_112117"/>
<reference evidence="2" key="1">
    <citation type="submission" date="2016-10" db="EMBL/GenBank/DDBJ databases">
        <authorList>
            <person name="Varghese N."/>
            <person name="Submissions S."/>
        </authorList>
    </citation>
    <scope>NUCLEOTIDE SEQUENCE [LARGE SCALE GENOMIC DNA]</scope>
    <source>
        <strain evidence="2">JCM 21621</strain>
    </source>
</reference>
<evidence type="ECO:0000313" key="2">
    <source>
        <dbReference type="Proteomes" id="UP000242957"/>
    </source>
</evidence>
<organism evidence="1 2">
    <name type="scientific">Pseudomonas jinjuensis</name>
    <dbReference type="NCBI Taxonomy" id="198616"/>
    <lineage>
        <taxon>Bacteria</taxon>
        <taxon>Pseudomonadati</taxon>
        <taxon>Pseudomonadota</taxon>
        <taxon>Gammaproteobacteria</taxon>
        <taxon>Pseudomonadales</taxon>
        <taxon>Pseudomonadaceae</taxon>
        <taxon>Pseudomonas</taxon>
    </lineage>
</organism>
<name>A0A1H0KB45_9PSED</name>
<sequence>MKDKQGHYQPYTPGMKLPDGVFPPMPGYTHGDLIAAAAVRVEAFLKANDVDPTLTRETLIALASHLNAKFEEEGAEYQISSWYQKPYDDPAARTRSVDRMGEHFGGLAIKGAAESLRGSPLLHKGREFYGDFGRAAGNGVYDLIVALNKPGS</sequence>
<dbReference type="RefSeq" id="WP_084311657.1">
    <property type="nucleotide sequence ID" value="NZ_FNIJ01000012.1"/>
</dbReference>
<protein>
    <submittedName>
        <fullName evidence="1">Uncharacterized protein</fullName>
    </submittedName>
</protein>
<dbReference type="AlphaFoldDB" id="A0A1H0KB45"/>
<proteinExistence type="predicted"/>